<dbReference type="AlphaFoldDB" id="A0A7I4YLM9"/>
<reference evidence="3" key="1">
    <citation type="submission" date="2020-12" db="UniProtKB">
        <authorList>
            <consortium name="WormBaseParasite"/>
        </authorList>
    </citation>
    <scope>IDENTIFICATION</scope>
    <source>
        <strain evidence="3">MHco3</strain>
    </source>
</reference>
<dbReference type="PANTHER" id="PTHR37435:SF5">
    <property type="entry name" value="SECRETED PROTEIN"/>
    <property type="match status" value="1"/>
</dbReference>
<dbReference type="OrthoDB" id="5778813at2759"/>
<protein>
    <submittedName>
        <fullName evidence="3">Secreted protein</fullName>
    </submittedName>
</protein>
<evidence type="ECO:0000313" key="3">
    <source>
        <dbReference type="WBParaSite" id="HCON_00115440-00001"/>
    </source>
</evidence>
<sequence length="167" mass="18585">MKLIATLVAYFAMAYCHDKANFLKVRKYKCFEIPDDVDIQLVPKRSTSLSQPQDDILSSGSAHMGGQSIAEEDFETPQAHKVLLKKGNSEGHSPISKMQDIPRDKSGRVLLLSPAHCKQVEHYASSYGVSDVLKWVGRNCSFAKMFLPTATCEEINTLVASCYKNNQ</sequence>
<dbReference type="PANTHER" id="PTHR37435">
    <property type="entry name" value="PROTEIN CBG14344"/>
    <property type="match status" value="1"/>
</dbReference>
<proteinExistence type="predicted"/>
<feature type="domain" description="aECM cysteine-cradle" evidence="1">
    <location>
        <begin position="114"/>
        <end position="165"/>
    </location>
</feature>
<dbReference type="Pfam" id="PF23626">
    <property type="entry name" value="CCD_aECM"/>
    <property type="match status" value="1"/>
</dbReference>
<dbReference type="InterPro" id="IPR055352">
    <property type="entry name" value="CCD_aECM"/>
</dbReference>
<evidence type="ECO:0000313" key="2">
    <source>
        <dbReference type="Proteomes" id="UP000025227"/>
    </source>
</evidence>
<evidence type="ECO:0000259" key="1">
    <source>
        <dbReference type="Pfam" id="PF23626"/>
    </source>
</evidence>
<accession>A0A7I4YLM9</accession>
<dbReference type="Proteomes" id="UP000025227">
    <property type="component" value="Unplaced"/>
</dbReference>
<name>A0A7I4YLM9_HAECO</name>
<organism evidence="2 3">
    <name type="scientific">Haemonchus contortus</name>
    <name type="common">Barber pole worm</name>
    <dbReference type="NCBI Taxonomy" id="6289"/>
    <lineage>
        <taxon>Eukaryota</taxon>
        <taxon>Metazoa</taxon>
        <taxon>Ecdysozoa</taxon>
        <taxon>Nematoda</taxon>
        <taxon>Chromadorea</taxon>
        <taxon>Rhabditida</taxon>
        <taxon>Rhabditina</taxon>
        <taxon>Rhabditomorpha</taxon>
        <taxon>Strongyloidea</taxon>
        <taxon>Trichostrongylidae</taxon>
        <taxon>Haemonchus</taxon>
    </lineage>
</organism>
<dbReference type="OMA" id="QVEHYSK"/>
<dbReference type="WBParaSite" id="HCON_00115440-00001">
    <property type="protein sequence ID" value="HCON_00115440-00001"/>
    <property type="gene ID" value="HCON_00115440"/>
</dbReference>
<keyword evidence="2" id="KW-1185">Reference proteome</keyword>